<organism evidence="2 3">
    <name type="scientific">Heligmosomoides polygyrus</name>
    <name type="common">Parasitic roundworm</name>
    <dbReference type="NCBI Taxonomy" id="6339"/>
    <lineage>
        <taxon>Eukaryota</taxon>
        <taxon>Metazoa</taxon>
        <taxon>Ecdysozoa</taxon>
        <taxon>Nematoda</taxon>
        <taxon>Chromadorea</taxon>
        <taxon>Rhabditida</taxon>
        <taxon>Rhabditina</taxon>
        <taxon>Rhabditomorpha</taxon>
        <taxon>Strongyloidea</taxon>
        <taxon>Heligmosomidae</taxon>
        <taxon>Heligmosomoides</taxon>
    </lineage>
</organism>
<dbReference type="AlphaFoldDB" id="A0A183G6K6"/>
<dbReference type="Proteomes" id="UP000050761">
    <property type="component" value="Unassembled WGS sequence"/>
</dbReference>
<dbReference type="OrthoDB" id="381190at2759"/>
<sequence length="538" mass="59644">MARCLAECVDGVGLHRLSRLDVGHQMCLDGMLDLIKCCLIANLPEYAFAVANVLHDIGLDYTGPNRQMRYGLALRRAYKWTEVSYPKRFRDLEVLRLSTNGVTRKELETMPIARHALLAVLIVRSEAGCLTLRSTDSRHLVITSLLTKLCGLKAFAPCLSILEKCTGSLSSVEKCRVLISKCDISTAEHMLRALLESSTSAEPELAVELRCLLAELLADHKNELSEAISSLRQGLGNMENSAVGCEVRIRFFTLLHRLGARQLVGMEEHMESRAFRMREDAIREWTRQQTVTGASQGPRSHVARRIDCELRCEKAAVASVRQNLVASAIDTVVAGLDALMRSDKAILTPGTAISWFESNLQKIRVQRPRLPPGLKFVPPTCSARLRLARHGCRRVRHVYGSPCTVADVFGTSSESRRTLDDVFVTSSESRRTLNDVFGTSSESRRTLDDVFGTSSESRRTLDDVFGPYSESRRTLNYVFSMSSESLRTSDDVLSASSESLSSALDPHSYPDALFAEYIVNLGDPPPGFQFAGNRPLLS</sequence>
<gene>
    <name evidence="1" type="ORF">HPBE_LOCUS17341</name>
</gene>
<name>A0A183G6K6_HELPZ</name>
<accession>A0A183G6K6</accession>
<dbReference type="EMBL" id="UZAH01029956">
    <property type="protein sequence ID" value="VDP08601.1"/>
    <property type="molecule type" value="Genomic_DNA"/>
</dbReference>
<keyword evidence="2" id="KW-1185">Reference proteome</keyword>
<evidence type="ECO:0000313" key="2">
    <source>
        <dbReference type="Proteomes" id="UP000050761"/>
    </source>
</evidence>
<protein>
    <submittedName>
        <fullName evidence="3">GBD/FH3 domain-containing protein</fullName>
    </submittedName>
</protein>
<evidence type="ECO:0000313" key="3">
    <source>
        <dbReference type="WBParaSite" id="HPBE_0001734201-mRNA-1"/>
    </source>
</evidence>
<accession>A0A3P8ACH3</accession>
<reference evidence="1 2" key="1">
    <citation type="submission" date="2018-11" db="EMBL/GenBank/DDBJ databases">
        <authorList>
            <consortium name="Pathogen Informatics"/>
        </authorList>
    </citation>
    <scope>NUCLEOTIDE SEQUENCE [LARGE SCALE GENOMIC DNA]</scope>
</reference>
<proteinExistence type="predicted"/>
<reference evidence="3" key="2">
    <citation type="submission" date="2019-09" db="UniProtKB">
        <authorList>
            <consortium name="WormBaseParasite"/>
        </authorList>
    </citation>
    <scope>IDENTIFICATION</scope>
</reference>
<evidence type="ECO:0000313" key="1">
    <source>
        <dbReference type="EMBL" id="VDP08601.1"/>
    </source>
</evidence>
<dbReference type="WBParaSite" id="HPBE_0001734201-mRNA-1">
    <property type="protein sequence ID" value="HPBE_0001734201-mRNA-1"/>
    <property type="gene ID" value="HPBE_0001734201"/>
</dbReference>